<dbReference type="InterPro" id="IPR020627">
    <property type="entry name" value="KhpA"/>
</dbReference>
<dbReference type="SMR" id="A0A101ERJ0"/>
<sequence>MKELLEKILRGIVKHPEEVVVMEFDEEGKKVYEIVVNEEDVGQVIGKDGRTIKSLKILLSALMGDSKEITIKVVR</sequence>
<comment type="caution">
    <text evidence="4">The sequence shown here is derived from an EMBL/GenBank/DDBJ whole genome shotgun (WGS) entry which is preliminary data.</text>
</comment>
<dbReference type="PROSITE" id="PS50084">
    <property type="entry name" value="KH_TYPE_1"/>
    <property type="match status" value="1"/>
</dbReference>
<dbReference type="GO" id="GO:0003723">
    <property type="term" value="F:RNA binding"/>
    <property type="evidence" value="ECO:0007669"/>
    <property type="project" value="UniProtKB-UniRule"/>
</dbReference>
<keyword evidence="2 3" id="KW-0694">RNA-binding</keyword>
<dbReference type="GO" id="GO:0005737">
    <property type="term" value="C:cytoplasm"/>
    <property type="evidence" value="ECO:0007669"/>
    <property type="project" value="UniProtKB-SubCell"/>
</dbReference>
<keyword evidence="3" id="KW-0143">Chaperone</keyword>
<evidence type="ECO:0000256" key="3">
    <source>
        <dbReference type="HAMAP-Rule" id="MF_00088"/>
    </source>
</evidence>
<evidence type="ECO:0000256" key="1">
    <source>
        <dbReference type="ARBA" id="ARBA00022490"/>
    </source>
</evidence>
<dbReference type="Pfam" id="PF13083">
    <property type="entry name" value="KH_KhpA-B"/>
    <property type="match status" value="1"/>
</dbReference>
<protein>
    <recommendedName>
        <fullName evidence="3">RNA-binding protein KhpA</fullName>
    </recommendedName>
    <alternativeName>
        <fullName evidence="3">KH-domain protein A</fullName>
    </alternativeName>
</protein>
<keyword evidence="3" id="KW-0961">Cell wall biogenesis/degradation</keyword>
<proteinExistence type="inferred from homology"/>
<evidence type="ECO:0000313" key="5">
    <source>
        <dbReference type="Proteomes" id="UP000058636"/>
    </source>
</evidence>
<comment type="function">
    <text evidence="3">A probable RNA chaperone. Forms a complex with KhpB which binds to cellular RNA and controls its expression. Plays a role in peptidoglycan (PG) homeostasis and cell length regulation.</text>
</comment>
<dbReference type="PANTHER" id="PTHR34654">
    <property type="entry name" value="UPF0109 PROTEIN SCO5592"/>
    <property type="match status" value="1"/>
</dbReference>
<comment type="subunit">
    <text evidence="3">Forms a complex with KhpB.</text>
</comment>
<dbReference type="PATRIC" id="fig|93930.3.peg.1467"/>
<dbReference type="GO" id="GO:0071555">
    <property type="term" value="P:cell wall organization"/>
    <property type="evidence" value="ECO:0007669"/>
    <property type="project" value="UniProtKB-KW"/>
</dbReference>
<dbReference type="OMA" id="CILEIVE"/>
<comment type="similarity">
    <text evidence="3">Belongs to the KhpA RNA-binding protein family.</text>
</comment>
<dbReference type="GO" id="GO:0008360">
    <property type="term" value="P:regulation of cell shape"/>
    <property type="evidence" value="ECO:0007669"/>
    <property type="project" value="UniProtKB-KW"/>
</dbReference>
<dbReference type="PANTHER" id="PTHR34654:SF1">
    <property type="entry name" value="RNA-BINDING PROTEIN KHPA"/>
    <property type="match status" value="1"/>
</dbReference>
<accession>A0A101ERJ0</accession>
<dbReference type="InterPro" id="IPR009019">
    <property type="entry name" value="KH_sf_prok-type"/>
</dbReference>
<dbReference type="Proteomes" id="UP000058636">
    <property type="component" value="Unassembled WGS sequence"/>
</dbReference>
<evidence type="ECO:0000256" key="2">
    <source>
        <dbReference type="ARBA" id="ARBA00022884"/>
    </source>
</evidence>
<keyword evidence="1 3" id="KW-0963">Cytoplasm</keyword>
<dbReference type="EMBL" id="LGFG01000035">
    <property type="protein sequence ID" value="KUK23284.1"/>
    <property type="molecule type" value="Genomic_DNA"/>
</dbReference>
<evidence type="ECO:0000313" key="4">
    <source>
        <dbReference type="EMBL" id="KUK23284.1"/>
    </source>
</evidence>
<organism evidence="4 5">
    <name type="scientific">Thermotoga petrophila</name>
    <dbReference type="NCBI Taxonomy" id="93929"/>
    <lineage>
        <taxon>Bacteria</taxon>
        <taxon>Thermotogati</taxon>
        <taxon>Thermotogota</taxon>
        <taxon>Thermotogae</taxon>
        <taxon>Thermotogales</taxon>
        <taxon>Thermotogaceae</taxon>
        <taxon>Thermotoga</taxon>
    </lineage>
</organism>
<dbReference type="CDD" id="cd22533">
    <property type="entry name" value="KH-II_YlqC-like"/>
    <property type="match status" value="1"/>
</dbReference>
<reference evidence="4 5" key="1">
    <citation type="journal article" date="2015" name="MBio">
        <title>Genome-Resolved Metagenomic Analysis Reveals Roles for Candidate Phyla and Other Microbial Community Members in Biogeochemical Transformations in Oil Reservoirs.</title>
        <authorList>
            <person name="Hu P."/>
            <person name="Tom L."/>
            <person name="Singh A."/>
            <person name="Thomas B.C."/>
            <person name="Baker B.J."/>
            <person name="Piceno Y.M."/>
            <person name="Andersen G.L."/>
            <person name="Banfield J.F."/>
        </authorList>
    </citation>
    <scope>NUCLEOTIDE SEQUENCE [LARGE SCALE GENOMIC DNA]</scope>
    <source>
        <strain evidence="4">46_26</strain>
    </source>
</reference>
<dbReference type="Gene3D" id="3.30.300.20">
    <property type="match status" value="1"/>
</dbReference>
<gene>
    <name evidence="3" type="primary">khpA</name>
    <name evidence="4" type="ORF">XD57_0623</name>
</gene>
<dbReference type="SUPFAM" id="SSF54814">
    <property type="entry name" value="Prokaryotic type KH domain (KH-domain type II)"/>
    <property type="match status" value="1"/>
</dbReference>
<dbReference type="AlphaFoldDB" id="A0A101ERJ0"/>
<comment type="subcellular location">
    <subcellularLocation>
        <location evidence="3">Cytoplasm</location>
    </subcellularLocation>
</comment>
<dbReference type="GO" id="GO:0009252">
    <property type="term" value="P:peptidoglycan biosynthetic process"/>
    <property type="evidence" value="ECO:0007669"/>
    <property type="project" value="UniProtKB-UniRule"/>
</dbReference>
<dbReference type="RefSeq" id="WP_004081981.1">
    <property type="nucleotide sequence ID" value="NZ_DAITJQ010000001.1"/>
</dbReference>
<name>A0A101ERJ0_9THEM</name>
<dbReference type="HAMAP" id="MF_00088">
    <property type="entry name" value="KhpA"/>
    <property type="match status" value="1"/>
</dbReference>
<keyword evidence="3" id="KW-0133">Cell shape</keyword>
<dbReference type="InterPro" id="IPR015946">
    <property type="entry name" value="KH_dom-like_a/b"/>
</dbReference>